<keyword evidence="2" id="KW-1185">Reference proteome</keyword>
<dbReference type="Proteomes" id="UP000503117">
    <property type="component" value="Chromosome"/>
</dbReference>
<sequence length="267" mass="29575">MSNSTSLGEFIRHNPYCIFCGGTEPTTTKEHCPPKALFQNRQWPEGYEFPACIKCNNGTSNYDRMLAMLARTDFSGDAGNRDGKFPSLVAGVHAQDAMQIRSMFPSVREARTYNRRLGITPKHGQTHQQASPLKITSEMQTAVAVFSRKLAKALYFREVGTIFPSHGGLGLRWFTNADLLEKGHYEVFEMLEGLPGHAPTLKRGGKELNDQFSYKMTVCADVDMFVLQASFGSAFGLVIFGSGESGRLEGIMMKLAAKHNGFPFTLL</sequence>
<dbReference type="RefSeq" id="WP_169111728.1">
    <property type="nucleotide sequence ID" value="NZ_CP051684.1"/>
</dbReference>
<organism evidence="1 2">
    <name type="scientific">Duganella dendranthematis</name>
    <dbReference type="NCBI Taxonomy" id="2728021"/>
    <lineage>
        <taxon>Bacteria</taxon>
        <taxon>Pseudomonadati</taxon>
        <taxon>Pseudomonadota</taxon>
        <taxon>Betaproteobacteria</taxon>
        <taxon>Burkholderiales</taxon>
        <taxon>Oxalobacteraceae</taxon>
        <taxon>Telluria group</taxon>
        <taxon>Duganella</taxon>
    </lineage>
</organism>
<accession>A0ABX6MAQ7</accession>
<proteinExistence type="predicted"/>
<dbReference type="EMBL" id="CP051684">
    <property type="protein sequence ID" value="QJD89897.1"/>
    <property type="molecule type" value="Genomic_DNA"/>
</dbReference>
<gene>
    <name evidence="1" type="ORF">HH213_07160</name>
</gene>
<name>A0ABX6MAQ7_9BURK</name>
<evidence type="ECO:0000313" key="2">
    <source>
        <dbReference type="Proteomes" id="UP000503117"/>
    </source>
</evidence>
<evidence type="ECO:0000313" key="1">
    <source>
        <dbReference type="EMBL" id="QJD89897.1"/>
    </source>
</evidence>
<reference evidence="1 2" key="1">
    <citation type="submission" date="2020-04" db="EMBL/GenBank/DDBJ databases">
        <title>Genome sequencing of novel species.</title>
        <authorList>
            <person name="Heo J."/>
            <person name="Kim S.-J."/>
            <person name="Kim J.-S."/>
            <person name="Hong S.-B."/>
            <person name="Kwon S.-W."/>
        </authorList>
    </citation>
    <scope>NUCLEOTIDE SEQUENCE [LARGE SCALE GENOMIC DNA]</scope>
    <source>
        <strain evidence="1 2">AF9R3</strain>
    </source>
</reference>
<protein>
    <recommendedName>
        <fullName evidence="3">HNH endonuclease</fullName>
    </recommendedName>
</protein>
<evidence type="ECO:0008006" key="3">
    <source>
        <dbReference type="Google" id="ProtNLM"/>
    </source>
</evidence>